<dbReference type="GO" id="GO:0005576">
    <property type="term" value="C:extracellular region"/>
    <property type="evidence" value="ECO:0007669"/>
    <property type="project" value="UniProtKB-SubCell"/>
</dbReference>
<reference evidence="5 6" key="2">
    <citation type="journal article" date="2010" name="Nucleic Acids Res.">
        <title>BeetleBase in 2010: revisions to provide comprehensive genomic information for Tribolium castaneum.</title>
        <authorList>
            <person name="Kim H.S."/>
            <person name="Murphy T."/>
            <person name="Xia J."/>
            <person name="Caragea D."/>
            <person name="Park Y."/>
            <person name="Beeman R.W."/>
            <person name="Lorenzen M.D."/>
            <person name="Butcher S."/>
            <person name="Manak J.R."/>
            <person name="Brown S.J."/>
        </authorList>
    </citation>
    <scope>GENOME REANNOTATION</scope>
    <source>
        <strain evidence="5 6">Georgia GA2</strain>
    </source>
</reference>
<accession>A0A139WKV6</accession>
<evidence type="ECO:0000256" key="1">
    <source>
        <dbReference type="ARBA" id="ARBA00004613"/>
    </source>
</evidence>
<evidence type="ECO:0000313" key="5">
    <source>
        <dbReference type="EMBL" id="KYB28698.1"/>
    </source>
</evidence>
<protein>
    <recommendedName>
        <fullName evidence="4">Single domain-containing protein</fullName>
    </recommendedName>
</protein>
<dbReference type="EMBL" id="KQ971321">
    <property type="protein sequence ID" value="KYB28698.1"/>
    <property type="molecule type" value="Genomic_DNA"/>
</dbReference>
<keyword evidence="3" id="KW-0732">Signal</keyword>
<dbReference type="SMART" id="SM01318">
    <property type="entry name" value="SVWC"/>
    <property type="match status" value="1"/>
</dbReference>
<dbReference type="OrthoDB" id="10312469at2759"/>
<name>A0A139WKV6_TRICA</name>
<dbReference type="InterPro" id="IPR053308">
    <property type="entry name" value="Vago-like"/>
</dbReference>
<dbReference type="AlphaFoldDB" id="A0A139WKV6"/>
<dbReference type="InParanoid" id="A0A139WKV6"/>
<dbReference type="InterPro" id="IPR029277">
    <property type="entry name" value="SVWC_dom"/>
</dbReference>
<dbReference type="PANTHER" id="PTHR39957">
    <property type="entry name" value="AT09846P1-RELATED"/>
    <property type="match status" value="1"/>
</dbReference>
<gene>
    <name evidence="5" type="primary">AUGUSTUS-3.0.2_32413</name>
    <name evidence="5" type="ORF">TcasGA2_TC032413</name>
</gene>
<feature type="signal peptide" evidence="3">
    <location>
        <begin position="1"/>
        <end position="19"/>
    </location>
</feature>
<evidence type="ECO:0000256" key="2">
    <source>
        <dbReference type="ARBA" id="ARBA00022525"/>
    </source>
</evidence>
<dbReference type="Proteomes" id="UP000007266">
    <property type="component" value="Linkage group 3"/>
</dbReference>
<keyword evidence="2" id="KW-0964">Secreted</keyword>
<evidence type="ECO:0000259" key="4">
    <source>
        <dbReference type="SMART" id="SM01318"/>
    </source>
</evidence>
<organism evidence="5 6">
    <name type="scientific">Tribolium castaneum</name>
    <name type="common">Red flour beetle</name>
    <dbReference type="NCBI Taxonomy" id="7070"/>
    <lineage>
        <taxon>Eukaryota</taxon>
        <taxon>Metazoa</taxon>
        <taxon>Ecdysozoa</taxon>
        <taxon>Arthropoda</taxon>
        <taxon>Hexapoda</taxon>
        <taxon>Insecta</taxon>
        <taxon>Pterygota</taxon>
        <taxon>Neoptera</taxon>
        <taxon>Endopterygota</taxon>
        <taxon>Coleoptera</taxon>
        <taxon>Polyphaga</taxon>
        <taxon>Cucujiformia</taxon>
        <taxon>Tenebrionidae</taxon>
        <taxon>Tenebrionidae incertae sedis</taxon>
        <taxon>Tribolium</taxon>
    </lineage>
</organism>
<feature type="chain" id="PRO_5007300148" description="Single domain-containing protein" evidence="3">
    <location>
        <begin position="20"/>
        <end position="109"/>
    </location>
</feature>
<feature type="domain" description="Single" evidence="4">
    <location>
        <begin position="39"/>
        <end position="104"/>
    </location>
</feature>
<reference evidence="5 6" key="1">
    <citation type="journal article" date="2008" name="Nature">
        <title>The genome of the model beetle and pest Tribolium castaneum.</title>
        <authorList>
            <consortium name="Tribolium Genome Sequencing Consortium"/>
            <person name="Richards S."/>
            <person name="Gibbs R.A."/>
            <person name="Weinstock G.M."/>
            <person name="Brown S.J."/>
            <person name="Denell R."/>
            <person name="Beeman R.W."/>
            <person name="Gibbs R."/>
            <person name="Beeman R.W."/>
            <person name="Brown S.J."/>
            <person name="Bucher G."/>
            <person name="Friedrich M."/>
            <person name="Grimmelikhuijzen C.J."/>
            <person name="Klingler M."/>
            <person name="Lorenzen M."/>
            <person name="Richards S."/>
            <person name="Roth S."/>
            <person name="Schroder R."/>
            <person name="Tautz D."/>
            <person name="Zdobnov E.M."/>
            <person name="Muzny D."/>
            <person name="Gibbs R.A."/>
            <person name="Weinstock G.M."/>
            <person name="Attaway T."/>
            <person name="Bell S."/>
            <person name="Buhay C.J."/>
            <person name="Chandrabose M.N."/>
            <person name="Chavez D."/>
            <person name="Clerk-Blankenburg K.P."/>
            <person name="Cree A."/>
            <person name="Dao M."/>
            <person name="Davis C."/>
            <person name="Chacko J."/>
            <person name="Dinh H."/>
            <person name="Dugan-Rocha S."/>
            <person name="Fowler G."/>
            <person name="Garner T.T."/>
            <person name="Garnes J."/>
            <person name="Gnirke A."/>
            <person name="Hawes A."/>
            <person name="Hernandez J."/>
            <person name="Hines S."/>
            <person name="Holder M."/>
            <person name="Hume J."/>
            <person name="Jhangiani S.N."/>
            <person name="Joshi V."/>
            <person name="Khan Z.M."/>
            <person name="Jackson L."/>
            <person name="Kovar C."/>
            <person name="Kowis A."/>
            <person name="Lee S."/>
            <person name="Lewis L.R."/>
            <person name="Margolis J."/>
            <person name="Morgan M."/>
            <person name="Nazareth L.V."/>
            <person name="Nguyen N."/>
            <person name="Okwuonu G."/>
            <person name="Parker D."/>
            <person name="Richards S."/>
            <person name="Ruiz S.J."/>
            <person name="Santibanez J."/>
            <person name="Savard J."/>
            <person name="Scherer S.E."/>
            <person name="Schneider B."/>
            <person name="Sodergren E."/>
            <person name="Tautz D."/>
            <person name="Vattahil S."/>
            <person name="Villasana D."/>
            <person name="White C.S."/>
            <person name="Wright R."/>
            <person name="Park Y."/>
            <person name="Beeman R.W."/>
            <person name="Lord J."/>
            <person name="Oppert B."/>
            <person name="Lorenzen M."/>
            <person name="Brown S."/>
            <person name="Wang L."/>
            <person name="Savard J."/>
            <person name="Tautz D."/>
            <person name="Richards S."/>
            <person name="Weinstock G."/>
            <person name="Gibbs R.A."/>
            <person name="Liu Y."/>
            <person name="Worley K."/>
            <person name="Weinstock G."/>
            <person name="Elsik C.G."/>
            <person name="Reese J.T."/>
            <person name="Elhaik E."/>
            <person name="Landan G."/>
            <person name="Graur D."/>
            <person name="Arensburger P."/>
            <person name="Atkinson P."/>
            <person name="Beeman R.W."/>
            <person name="Beidler J."/>
            <person name="Brown S.J."/>
            <person name="Demuth J.P."/>
            <person name="Drury D.W."/>
            <person name="Du Y.Z."/>
            <person name="Fujiwara H."/>
            <person name="Lorenzen M."/>
            <person name="Maselli V."/>
            <person name="Osanai M."/>
            <person name="Park Y."/>
            <person name="Robertson H.M."/>
            <person name="Tu Z."/>
            <person name="Wang J.J."/>
            <person name="Wang S."/>
            <person name="Richards S."/>
            <person name="Song H."/>
            <person name="Zhang L."/>
            <person name="Sodergren E."/>
            <person name="Werner D."/>
            <person name="Stanke M."/>
            <person name="Morgenstern B."/>
            <person name="Solovyev V."/>
            <person name="Kosarev P."/>
            <person name="Brown G."/>
            <person name="Chen H.C."/>
            <person name="Ermolaeva O."/>
            <person name="Hlavina W."/>
            <person name="Kapustin Y."/>
            <person name="Kiryutin B."/>
            <person name="Kitts P."/>
            <person name="Maglott D."/>
            <person name="Pruitt K."/>
            <person name="Sapojnikov V."/>
            <person name="Souvorov A."/>
            <person name="Mackey A.J."/>
            <person name="Waterhouse R.M."/>
            <person name="Wyder S."/>
            <person name="Zdobnov E.M."/>
            <person name="Zdobnov E.M."/>
            <person name="Wyder S."/>
            <person name="Kriventseva E.V."/>
            <person name="Kadowaki T."/>
            <person name="Bork P."/>
            <person name="Aranda M."/>
            <person name="Bao R."/>
            <person name="Beermann A."/>
            <person name="Berns N."/>
            <person name="Bolognesi R."/>
            <person name="Bonneton F."/>
            <person name="Bopp D."/>
            <person name="Brown S.J."/>
            <person name="Bucher G."/>
            <person name="Butts T."/>
            <person name="Chaumot A."/>
            <person name="Denell R.E."/>
            <person name="Ferrier D.E."/>
            <person name="Friedrich M."/>
            <person name="Gordon C.M."/>
            <person name="Jindra M."/>
            <person name="Klingler M."/>
            <person name="Lan Q."/>
            <person name="Lattorff H.M."/>
            <person name="Laudet V."/>
            <person name="von Levetsow C."/>
            <person name="Liu Z."/>
            <person name="Lutz R."/>
            <person name="Lynch J.A."/>
            <person name="da Fonseca R.N."/>
            <person name="Posnien N."/>
            <person name="Reuter R."/>
            <person name="Roth S."/>
            <person name="Savard J."/>
            <person name="Schinko J.B."/>
            <person name="Schmitt C."/>
            <person name="Schoppmeier M."/>
            <person name="Schroder R."/>
            <person name="Shippy T.D."/>
            <person name="Simonnet F."/>
            <person name="Marques-Souza H."/>
            <person name="Tautz D."/>
            <person name="Tomoyasu Y."/>
            <person name="Trauner J."/>
            <person name="Van der Zee M."/>
            <person name="Vervoort M."/>
            <person name="Wittkopp N."/>
            <person name="Wimmer E.A."/>
            <person name="Yang X."/>
            <person name="Jones A.K."/>
            <person name="Sattelle D.B."/>
            <person name="Ebert P.R."/>
            <person name="Nelson D."/>
            <person name="Scott J.G."/>
            <person name="Beeman R.W."/>
            <person name="Muthukrishnan S."/>
            <person name="Kramer K.J."/>
            <person name="Arakane Y."/>
            <person name="Beeman R.W."/>
            <person name="Zhu Q."/>
            <person name="Hogenkamp D."/>
            <person name="Dixit R."/>
            <person name="Oppert B."/>
            <person name="Jiang H."/>
            <person name="Zou Z."/>
            <person name="Marshall J."/>
            <person name="Elpidina E."/>
            <person name="Vinokurov K."/>
            <person name="Oppert C."/>
            <person name="Zou Z."/>
            <person name="Evans J."/>
            <person name="Lu Z."/>
            <person name="Zhao P."/>
            <person name="Sumathipala N."/>
            <person name="Altincicek B."/>
            <person name="Vilcinskas A."/>
            <person name="Williams M."/>
            <person name="Hultmark D."/>
            <person name="Hetru C."/>
            <person name="Jiang H."/>
            <person name="Grimmelikhuijzen C.J."/>
            <person name="Hauser F."/>
            <person name="Cazzamali G."/>
            <person name="Williamson M."/>
            <person name="Park Y."/>
            <person name="Li B."/>
            <person name="Tanaka Y."/>
            <person name="Predel R."/>
            <person name="Neupert S."/>
            <person name="Schachtner J."/>
            <person name="Verleyen P."/>
            <person name="Raible F."/>
            <person name="Bork P."/>
            <person name="Friedrich M."/>
            <person name="Walden K.K."/>
            <person name="Robertson H.M."/>
            <person name="Angeli S."/>
            <person name="Foret S."/>
            <person name="Bucher G."/>
            <person name="Schuetz S."/>
            <person name="Maleszka R."/>
            <person name="Wimmer E.A."/>
            <person name="Beeman R.W."/>
            <person name="Lorenzen M."/>
            <person name="Tomoyasu Y."/>
            <person name="Miller S.C."/>
            <person name="Grossmann D."/>
            <person name="Bucher G."/>
        </authorList>
    </citation>
    <scope>NUCLEOTIDE SEQUENCE [LARGE SCALE GENOMIC DNA]</scope>
    <source>
        <strain evidence="5 6">Georgia GA2</strain>
    </source>
</reference>
<sequence>MKILLTVVVLSYVLYEGSAGDISNIRIEKPHDLRRPGGCYHDDFGHVIPSVKTQRQGKCELITCQSDGTLFIKSCHYFISERENCVARKEDANKYWPHCCARLCSNTKV</sequence>
<evidence type="ECO:0000256" key="3">
    <source>
        <dbReference type="SAM" id="SignalP"/>
    </source>
</evidence>
<dbReference type="Pfam" id="PF15430">
    <property type="entry name" value="SVWC"/>
    <property type="match status" value="1"/>
</dbReference>
<keyword evidence="6" id="KW-1185">Reference proteome</keyword>
<proteinExistence type="predicted"/>
<evidence type="ECO:0000313" key="6">
    <source>
        <dbReference type="Proteomes" id="UP000007266"/>
    </source>
</evidence>
<comment type="subcellular location">
    <subcellularLocation>
        <location evidence="1">Secreted</location>
    </subcellularLocation>
</comment>
<dbReference type="KEGG" id="tca:103312351"/>
<dbReference type="PANTHER" id="PTHR39957:SF1">
    <property type="entry name" value="AT09846P1-RELATED"/>
    <property type="match status" value="1"/>
</dbReference>